<keyword evidence="7" id="KW-0630">Potassium</keyword>
<reference evidence="16" key="1">
    <citation type="submission" date="2020-04" db="EMBL/GenBank/DDBJ databases">
        <authorList>
            <person name="Neveu A P."/>
        </authorList>
    </citation>
    <scope>NUCLEOTIDE SEQUENCE</scope>
    <source>
        <tissue evidence="16">Whole embryo</tissue>
    </source>
</reference>
<keyword evidence="6" id="KW-0769">Symport</keyword>
<feature type="region of interest" description="Disordered" evidence="13">
    <location>
        <begin position="501"/>
        <end position="571"/>
    </location>
</feature>
<dbReference type="GO" id="GO:0016020">
    <property type="term" value="C:membrane"/>
    <property type="evidence" value="ECO:0007669"/>
    <property type="project" value="UniProtKB-SubCell"/>
</dbReference>
<organism evidence="16">
    <name type="scientific">Phallusia mammillata</name>
    <dbReference type="NCBI Taxonomy" id="59560"/>
    <lineage>
        <taxon>Eukaryota</taxon>
        <taxon>Metazoa</taxon>
        <taxon>Chordata</taxon>
        <taxon>Tunicata</taxon>
        <taxon>Ascidiacea</taxon>
        <taxon>Phlebobranchia</taxon>
        <taxon>Ascidiidae</taxon>
        <taxon>Phallusia</taxon>
    </lineage>
</organism>
<evidence type="ECO:0000256" key="12">
    <source>
        <dbReference type="ARBA" id="ARBA00073711"/>
    </source>
</evidence>
<keyword evidence="11" id="KW-0868">Chloride</keyword>
<keyword evidence="5 14" id="KW-0812">Transmembrane</keyword>
<evidence type="ECO:0000259" key="15">
    <source>
        <dbReference type="Pfam" id="PF00324"/>
    </source>
</evidence>
<feature type="compositionally biased region" description="Basic and acidic residues" evidence="13">
    <location>
        <begin position="503"/>
        <end position="537"/>
    </location>
</feature>
<evidence type="ECO:0000256" key="4">
    <source>
        <dbReference type="ARBA" id="ARBA00022538"/>
    </source>
</evidence>
<dbReference type="PANTHER" id="PTHR11827:SF6">
    <property type="entry name" value="SOLUTE CARRIER FAMILY 12 MEMBER 8"/>
    <property type="match status" value="1"/>
</dbReference>
<dbReference type="GO" id="GO:0055064">
    <property type="term" value="P:chloride ion homeostasis"/>
    <property type="evidence" value="ECO:0007669"/>
    <property type="project" value="TreeGrafter"/>
</dbReference>
<comment type="subcellular location">
    <subcellularLocation>
        <location evidence="1">Membrane</location>
        <topology evidence="1">Multi-pass membrane protein</topology>
    </subcellularLocation>
</comment>
<feature type="transmembrane region" description="Helical" evidence="14">
    <location>
        <begin position="83"/>
        <end position="107"/>
    </location>
</feature>
<evidence type="ECO:0000256" key="2">
    <source>
        <dbReference type="ARBA" id="ARBA00010593"/>
    </source>
</evidence>
<comment type="similarity">
    <text evidence="2">Belongs to the SLC12A transporter family.</text>
</comment>
<evidence type="ECO:0000256" key="9">
    <source>
        <dbReference type="ARBA" id="ARBA00023065"/>
    </source>
</evidence>
<evidence type="ECO:0000256" key="7">
    <source>
        <dbReference type="ARBA" id="ARBA00022958"/>
    </source>
</evidence>
<evidence type="ECO:0000256" key="8">
    <source>
        <dbReference type="ARBA" id="ARBA00022989"/>
    </source>
</evidence>
<keyword evidence="9" id="KW-0406">Ion transport</keyword>
<dbReference type="FunFam" id="1.20.1740.10:FF:000030">
    <property type="entry name" value="solute carrier family 12 member 8"/>
    <property type="match status" value="1"/>
</dbReference>
<evidence type="ECO:0000256" key="13">
    <source>
        <dbReference type="SAM" id="MobiDB-lite"/>
    </source>
</evidence>
<dbReference type="EMBL" id="LR790242">
    <property type="protein sequence ID" value="CAB3266104.1"/>
    <property type="molecule type" value="mRNA"/>
</dbReference>
<evidence type="ECO:0000256" key="6">
    <source>
        <dbReference type="ARBA" id="ARBA00022847"/>
    </source>
</evidence>
<keyword evidence="8 14" id="KW-1133">Transmembrane helix</keyword>
<feature type="transmembrane region" description="Helical" evidence="14">
    <location>
        <begin position="245"/>
        <end position="264"/>
    </location>
</feature>
<dbReference type="GO" id="GO:0015379">
    <property type="term" value="F:potassium:chloride symporter activity"/>
    <property type="evidence" value="ECO:0007669"/>
    <property type="project" value="TreeGrafter"/>
</dbReference>
<dbReference type="InterPro" id="IPR004841">
    <property type="entry name" value="AA-permease/SLC12A_dom"/>
</dbReference>
<accession>A0A6F9DRN2</accession>
<evidence type="ECO:0000256" key="1">
    <source>
        <dbReference type="ARBA" id="ARBA00004141"/>
    </source>
</evidence>
<protein>
    <recommendedName>
        <fullName evidence="12">Solute carrier family 12 member 8</fullName>
    </recommendedName>
</protein>
<feature type="transmembrane region" description="Helical" evidence="14">
    <location>
        <begin position="195"/>
        <end position="216"/>
    </location>
</feature>
<dbReference type="AlphaFoldDB" id="A0A6F9DRN2"/>
<name>A0A6F9DRN2_9ASCI</name>
<keyword evidence="4" id="KW-0633">Potassium transport</keyword>
<feature type="transmembrane region" description="Helical" evidence="14">
    <location>
        <begin position="119"/>
        <end position="148"/>
    </location>
</feature>
<evidence type="ECO:0000256" key="11">
    <source>
        <dbReference type="ARBA" id="ARBA00023214"/>
    </source>
</evidence>
<dbReference type="Gene3D" id="1.20.1740.10">
    <property type="entry name" value="Amino acid/polyamine transporter I"/>
    <property type="match status" value="1"/>
</dbReference>
<feature type="transmembrane region" description="Helical" evidence="14">
    <location>
        <begin position="44"/>
        <end position="71"/>
    </location>
</feature>
<keyword evidence="3" id="KW-0813">Transport</keyword>
<evidence type="ECO:0000256" key="14">
    <source>
        <dbReference type="SAM" id="Phobius"/>
    </source>
</evidence>
<dbReference type="PANTHER" id="PTHR11827">
    <property type="entry name" value="SOLUTE CARRIER FAMILY 12, CATION COTRANSPORTERS"/>
    <property type="match status" value="1"/>
</dbReference>
<sequence length="722" mass="79771">MTDTNSETVHFAANEHDSTQNKDLFFEETSHQVHRKPWWKSQFFVVEPVLFGTWDGVFTSCLINIFGVVLFLRTGWMVGNVGIGLSMLIVVITVSVASFAALSAIGLCERLPDMTNGGVYFLVSKVLGGKVGGTVGIMYAFGLCVVSALYCMGFAESVTKALQWNNEWAVRGVAIGTLLLLSAINLAGVKWVIRLQLLLLLILVISTSDFIVGTFVHTNPDAGFIGYSSALMYNNSYPMLQEGETFFTVFGVFFPTATGVMAGVNMSGDLKSPSKSIPVGTLSAIFISFMLYVVFVLLLGSTCLRSAMQLDFMIAEKVSAVGVLWLLGVYMSSTSSCSTGLYGAPRILQSIANENVIPAIKFLGMGFGANKTPVLAICVIGFISLLFILIGNLNVISPVITCNFMLVYAAIDYSYFALAMSYDQNIKNFNRYKPEQDTPKVKQSGPDYIENHKHLPGTMDEFTKDLDTLINQNSNGKIDVENTPIAPKSGKEYLEQSYMLNGEKTESIPNKEDIDDDKKLQTEDGVEQDARQEKATSETHSSSSDSDDEVDTKSVDSKCMKENEPEEADDGTYKEIDILPLPKSWYSNLCNRWSSLFGVFMSLTVMFLIHWVYALANILAFLLIYLYTSLFNPGLNPGAAAQFKFIDWVKSLARDVCRKDEPVQEEVVINSFPVAPYTLVSTQLTQDNEDFANRVRFHQSAVGDYDYASLVADNRLLLTENK</sequence>
<dbReference type="GO" id="GO:0055075">
    <property type="term" value="P:potassium ion homeostasis"/>
    <property type="evidence" value="ECO:0007669"/>
    <property type="project" value="TreeGrafter"/>
</dbReference>
<evidence type="ECO:0000256" key="3">
    <source>
        <dbReference type="ARBA" id="ARBA00022448"/>
    </source>
</evidence>
<dbReference type="GO" id="GO:1990573">
    <property type="term" value="P:potassium ion import across plasma membrane"/>
    <property type="evidence" value="ECO:0007669"/>
    <property type="project" value="TreeGrafter"/>
</dbReference>
<dbReference type="InterPro" id="IPR004842">
    <property type="entry name" value="SLC12A_fam"/>
</dbReference>
<feature type="domain" description="Amino acid permease/ SLC12A" evidence="15">
    <location>
        <begin position="57"/>
        <end position="419"/>
    </location>
</feature>
<feature type="transmembrane region" description="Helical" evidence="14">
    <location>
        <begin position="596"/>
        <end position="627"/>
    </location>
</feature>
<feature type="transmembrane region" description="Helical" evidence="14">
    <location>
        <begin position="168"/>
        <end position="188"/>
    </location>
</feature>
<feature type="transmembrane region" description="Helical" evidence="14">
    <location>
        <begin position="372"/>
        <end position="390"/>
    </location>
</feature>
<dbReference type="Pfam" id="PF00324">
    <property type="entry name" value="AA_permease"/>
    <property type="match status" value="1"/>
</dbReference>
<dbReference type="GO" id="GO:0006884">
    <property type="term" value="P:cell volume homeostasis"/>
    <property type="evidence" value="ECO:0007669"/>
    <property type="project" value="TreeGrafter"/>
</dbReference>
<evidence type="ECO:0000313" key="16">
    <source>
        <dbReference type="EMBL" id="CAB3266104.1"/>
    </source>
</evidence>
<evidence type="ECO:0000256" key="5">
    <source>
        <dbReference type="ARBA" id="ARBA00022692"/>
    </source>
</evidence>
<evidence type="ECO:0000256" key="10">
    <source>
        <dbReference type="ARBA" id="ARBA00023136"/>
    </source>
</evidence>
<gene>
    <name evidence="16" type="primary">Slc12a8</name>
</gene>
<feature type="compositionally biased region" description="Basic and acidic residues" evidence="13">
    <location>
        <begin position="551"/>
        <end position="563"/>
    </location>
</feature>
<feature type="transmembrane region" description="Helical" evidence="14">
    <location>
        <begin position="276"/>
        <end position="300"/>
    </location>
</feature>
<keyword evidence="10 14" id="KW-0472">Membrane</keyword>
<proteinExistence type="evidence at transcript level"/>